<dbReference type="Pfam" id="PF02254">
    <property type="entry name" value="TrkA_N"/>
    <property type="match status" value="2"/>
</dbReference>
<dbReference type="NCBIfam" id="NF007039">
    <property type="entry name" value="PRK09496.3-2"/>
    <property type="match status" value="1"/>
</dbReference>
<dbReference type="PROSITE" id="PS51202">
    <property type="entry name" value="RCK_C"/>
    <property type="match status" value="2"/>
</dbReference>
<protein>
    <submittedName>
        <fullName evidence="9">Trk system potassium transporter TrkA</fullName>
    </submittedName>
</protein>
<dbReference type="NCBIfam" id="NF007031">
    <property type="entry name" value="PRK09496.1-2"/>
    <property type="match status" value="1"/>
</dbReference>
<dbReference type="PRINTS" id="PR00335">
    <property type="entry name" value="KUPTAKETRKA"/>
</dbReference>
<sequence length="444" mass="48605">MRVIVVGAGEVGRSIAEDLSETHDVVVIERDEQLVDDLTYSLDALVIEGDGTDLGTLREAGIEKAELLIASTNVDETNIVSCGAAKTTGDVFTIARVKRHGLLETWRGSEGAFSVDFMVSSDLLTAEAIFRISGLPGAHDVNTFMGGVVRMAEFEIETDSPITEQTVQEADRYDSLTFAAVFRDDNLIVPQGRTVFQPGDRVVVVGSTGSVKRFATDIVRAERSEVDDVVIVGGSEIGFQTARVFEEHGHRPQLIERDHRRARQIAEKLPNTSVWESDGTDTEFLRQEHVDEADMVIAALNSDEKNLLTSMLAREIGVNRTVAVIENVEYADLFETVGVDVAISPREETAEEIIRFTRTDQTEKIAMLEHDRAEVLEIEIDTDSTLAGREIVDTIADLPNGVIICAISRAGTLVTPRGGTVVQPGDHIVLFTETRVLDEISDLL</sequence>
<dbReference type="GO" id="GO:0005886">
    <property type="term" value="C:plasma membrane"/>
    <property type="evidence" value="ECO:0007669"/>
    <property type="project" value="InterPro"/>
</dbReference>
<evidence type="ECO:0000256" key="2">
    <source>
        <dbReference type="ARBA" id="ARBA00022448"/>
    </source>
</evidence>
<evidence type="ECO:0000256" key="1">
    <source>
        <dbReference type="ARBA" id="ARBA00003660"/>
    </source>
</evidence>
<evidence type="ECO:0000259" key="7">
    <source>
        <dbReference type="PROSITE" id="PS51201"/>
    </source>
</evidence>
<dbReference type="PANTHER" id="PTHR43833">
    <property type="entry name" value="POTASSIUM CHANNEL PROTEIN 2-RELATED-RELATED"/>
    <property type="match status" value="1"/>
</dbReference>
<comment type="caution">
    <text evidence="9">The sequence shown here is derived from an EMBL/GenBank/DDBJ whole genome shotgun (WGS) entry which is preliminary data.</text>
</comment>
<dbReference type="PANTHER" id="PTHR43833:SF5">
    <property type="entry name" value="TRK SYSTEM POTASSIUM UPTAKE PROTEIN TRKA"/>
    <property type="match status" value="1"/>
</dbReference>
<gene>
    <name evidence="9" type="primary">trkA</name>
    <name evidence="9" type="ORF">OB960_24845</name>
</gene>
<proteinExistence type="predicted"/>
<keyword evidence="4" id="KW-0630">Potassium</keyword>
<feature type="domain" description="RCK N-terminal" evidence="7">
    <location>
        <begin position="1"/>
        <end position="119"/>
    </location>
</feature>
<evidence type="ECO:0000256" key="4">
    <source>
        <dbReference type="ARBA" id="ARBA00022958"/>
    </source>
</evidence>
<dbReference type="Gene3D" id="3.40.50.720">
    <property type="entry name" value="NAD(P)-binding Rossmann-like Domain"/>
    <property type="match status" value="2"/>
</dbReference>
<evidence type="ECO:0000313" key="10">
    <source>
        <dbReference type="Proteomes" id="UP001321018"/>
    </source>
</evidence>
<dbReference type="PROSITE" id="PS51201">
    <property type="entry name" value="RCK_N"/>
    <property type="match status" value="2"/>
</dbReference>
<dbReference type="SUPFAM" id="SSF51735">
    <property type="entry name" value="NAD(P)-binding Rossmann-fold domains"/>
    <property type="match status" value="2"/>
</dbReference>
<dbReference type="InterPro" id="IPR036291">
    <property type="entry name" value="NAD(P)-bd_dom_sf"/>
</dbReference>
<dbReference type="EMBL" id="JAOPKA010000033">
    <property type="protein sequence ID" value="MCU4744603.1"/>
    <property type="molecule type" value="Genomic_DNA"/>
</dbReference>
<dbReference type="NCBIfam" id="NF007034">
    <property type="entry name" value="PRK09496.2-1"/>
    <property type="match status" value="1"/>
</dbReference>
<dbReference type="Proteomes" id="UP001321018">
    <property type="component" value="Unassembled WGS sequence"/>
</dbReference>
<dbReference type="AlphaFoldDB" id="A0AAP2Z4T7"/>
<keyword evidence="3" id="KW-0633">Potassium transport</keyword>
<keyword evidence="6" id="KW-0406">Ion transport</keyword>
<dbReference type="Gene3D" id="3.30.70.1450">
    <property type="entry name" value="Regulator of K+ conductance, C-terminal domain"/>
    <property type="match status" value="2"/>
</dbReference>
<dbReference type="InterPro" id="IPR006037">
    <property type="entry name" value="RCK_C"/>
</dbReference>
<evidence type="ECO:0000259" key="8">
    <source>
        <dbReference type="PROSITE" id="PS51202"/>
    </source>
</evidence>
<dbReference type="Pfam" id="PF02080">
    <property type="entry name" value="TrkA_C"/>
    <property type="match status" value="2"/>
</dbReference>
<accession>A0AAP2Z4T7</accession>
<organism evidence="9 10">
    <name type="scientific">Natronoglomus mannanivorans</name>
    <dbReference type="NCBI Taxonomy" id="2979990"/>
    <lineage>
        <taxon>Archaea</taxon>
        <taxon>Methanobacteriati</taxon>
        <taxon>Methanobacteriota</taxon>
        <taxon>Stenosarchaea group</taxon>
        <taxon>Halobacteria</taxon>
        <taxon>Halobacteriales</taxon>
        <taxon>Natrialbaceae</taxon>
        <taxon>Natronoglomus</taxon>
    </lineage>
</organism>
<name>A0AAP2Z4T7_9EURY</name>
<dbReference type="RefSeq" id="WP_338006411.1">
    <property type="nucleotide sequence ID" value="NZ_JAOPKA010000033.1"/>
</dbReference>
<feature type="domain" description="RCK N-terminal" evidence="7">
    <location>
        <begin position="226"/>
        <end position="343"/>
    </location>
</feature>
<feature type="domain" description="RCK C-terminal" evidence="8">
    <location>
        <begin position="363"/>
        <end position="444"/>
    </location>
</feature>
<evidence type="ECO:0000256" key="3">
    <source>
        <dbReference type="ARBA" id="ARBA00022538"/>
    </source>
</evidence>
<dbReference type="InterPro" id="IPR003148">
    <property type="entry name" value="RCK_N"/>
</dbReference>
<feature type="domain" description="RCK C-terminal" evidence="8">
    <location>
        <begin position="139"/>
        <end position="220"/>
    </location>
</feature>
<dbReference type="GO" id="GO:0015079">
    <property type="term" value="F:potassium ion transmembrane transporter activity"/>
    <property type="evidence" value="ECO:0007669"/>
    <property type="project" value="InterPro"/>
</dbReference>
<comment type="function">
    <text evidence="1">Part of a potassium transport system.</text>
</comment>
<dbReference type="InterPro" id="IPR006036">
    <property type="entry name" value="K_uptake_TrkA"/>
</dbReference>
<dbReference type="SUPFAM" id="SSF116726">
    <property type="entry name" value="TrkA C-terminal domain-like"/>
    <property type="match status" value="2"/>
</dbReference>
<dbReference type="InterPro" id="IPR036721">
    <property type="entry name" value="RCK_C_sf"/>
</dbReference>
<keyword evidence="2" id="KW-0813">Transport</keyword>
<dbReference type="InterPro" id="IPR050721">
    <property type="entry name" value="Trk_Ktr_HKT_K-transport"/>
</dbReference>
<evidence type="ECO:0000256" key="6">
    <source>
        <dbReference type="ARBA" id="ARBA00023065"/>
    </source>
</evidence>
<reference evidence="9" key="1">
    <citation type="submission" date="2022-09" db="EMBL/GenBank/DDBJ databases">
        <title>Enrichment on poylsaccharides allowed isolation of novel metabolic and taxonomic groups of Haloarchaea.</title>
        <authorList>
            <person name="Sorokin D.Y."/>
            <person name="Elcheninov A.G."/>
            <person name="Khizhniak T.V."/>
            <person name="Kolganova T.V."/>
            <person name="Kublanov I.V."/>
        </authorList>
    </citation>
    <scope>NUCLEOTIDE SEQUENCE</scope>
    <source>
        <strain evidence="9">AArc-xg1-1</strain>
    </source>
</reference>
<evidence type="ECO:0000256" key="5">
    <source>
        <dbReference type="ARBA" id="ARBA00023027"/>
    </source>
</evidence>
<keyword evidence="5" id="KW-0520">NAD</keyword>
<evidence type="ECO:0000313" key="9">
    <source>
        <dbReference type="EMBL" id="MCU4744603.1"/>
    </source>
</evidence>